<sequence length="150" mass="16500">MSLDETIACVMVFTVNLFERGPLKAITQLRQDLRNGVDFADVVARSDKAEEEDEEVQRFLREIRRAKARVLGLMSAQESAGKATAGAVDVQGAPPDEPAAEQRASDLYRQVEEAKKGTDELSQQLSEVEEKLERQAAQAGEAASKQAEEH</sequence>
<dbReference type="VEuPathDB" id="CryptoDB:Vbra_22890"/>
<dbReference type="InParanoid" id="A0A0G4H3N3"/>
<organism evidence="2 3">
    <name type="scientific">Vitrella brassicaformis (strain CCMP3155)</name>
    <dbReference type="NCBI Taxonomy" id="1169540"/>
    <lineage>
        <taxon>Eukaryota</taxon>
        <taxon>Sar</taxon>
        <taxon>Alveolata</taxon>
        <taxon>Colpodellida</taxon>
        <taxon>Vitrellaceae</taxon>
        <taxon>Vitrella</taxon>
    </lineage>
</organism>
<dbReference type="Proteomes" id="UP000041254">
    <property type="component" value="Unassembled WGS sequence"/>
</dbReference>
<feature type="region of interest" description="Disordered" evidence="1">
    <location>
        <begin position="78"/>
        <end position="150"/>
    </location>
</feature>
<dbReference type="EMBL" id="CDMY01000972">
    <property type="protein sequence ID" value="CEM38084.1"/>
    <property type="molecule type" value="Genomic_DNA"/>
</dbReference>
<evidence type="ECO:0000256" key="1">
    <source>
        <dbReference type="SAM" id="MobiDB-lite"/>
    </source>
</evidence>
<feature type="compositionally biased region" description="Low complexity" evidence="1">
    <location>
        <begin position="135"/>
        <end position="150"/>
    </location>
</feature>
<gene>
    <name evidence="2" type="ORF">Vbra_22890</name>
</gene>
<name>A0A0G4H3N3_VITBC</name>
<evidence type="ECO:0000313" key="3">
    <source>
        <dbReference type="Proteomes" id="UP000041254"/>
    </source>
</evidence>
<evidence type="ECO:0000313" key="2">
    <source>
        <dbReference type="EMBL" id="CEM38084.1"/>
    </source>
</evidence>
<reference evidence="2 3" key="1">
    <citation type="submission" date="2014-11" db="EMBL/GenBank/DDBJ databases">
        <authorList>
            <person name="Zhu J."/>
            <person name="Qi W."/>
            <person name="Song R."/>
        </authorList>
    </citation>
    <scope>NUCLEOTIDE SEQUENCE [LARGE SCALE GENOMIC DNA]</scope>
</reference>
<dbReference type="AlphaFoldDB" id="A0A0G4H3N3"/>
<accession>A0A0G4H3N3</accession>
<feature type="compositionally biased region" description="Basic and acidic residues" evidence="1">
    <location>
        <begin position="103"/>
        <end position="119"/>
    </location>
</feature>
<protein>
    <submittedName>
        <fullName evidence="2">Uncharacterized protein</fullName>
    </submittedName>
</protein>
<proteinExistence type="predicted"/>
<keyword evidence="3" id="KW-1185">Reference proteome</keyword>